<protein>
    <submittedName>
        <fullName evidence="2">Transposase DDE domain-containing protein</fullName>
    </submittedName>
</protein>
<evidence type="ECO:0000313" key="3">
    <source>
        <dbReference type="Proteomes" id="UP000199628"/>
    </source>
</evidence>
<dbReference type="OrthoDB" id="8451553at2"/>
<feature type="domain" description="Transposase DDE" evidence="1">
    <location>
        <begin position="25"/>
        <end position="73"/>
    </location>
</feature>
<sequence length="73" mass="8196">MERMSKPLPARHHTAIWKRYVAALKRRGFLLIRLDKNTTWLADNAAALAATPAFSDVAIQFCVSVTVLFTLPL</sequence>
<dbReference type="RefSeq" id="WP_093031999.1">
    <property type="nucleotide sequence ID" value="NZ_FMZV01000008.1"/>
</dbReference>
<accession>A0A1G6VLR4</accession>
<dbReference type="Pfam" id="PF13737">
    <property type="entry name" value="DDE_Tnp_1_5"/>
    <property type="match status" value="1"/>
</dbReference>
<keyword evidence="3" id="KW-1185">Reference proteome</keyword>
<organism evidence="2 3">
    <name type="scientific">Ruegeria marina</name>
    <dbReference type="NCBI Taxonomy" id="639004"/>
    <lineage>
        <taxon>Bacteria</taxon>
        <taxon>Pseudomonadati</taxon>
        <taxon>Pseudomonadota</taxon>
        <taxon>Alphaproteobacteria</taxon>
        <taxon>Rhodobacterales</taxon>
        <taxon>Roseobacteraceae</taxon>
        <taxon>Ruegeria</taxon>
    </lineage>
</organism>
<name>A0A1G6VLR4_9RHOB</name>
<reference evidence="3" key="1">
    <citation type="submission" date="2016-10" db="EMBL/GenBank/DDBJ databases">
        <authorList>
            <person name="Varghese N."/>
            <person name="Submissions S."/>
        </authorList>
    </citation>
    <scope>NUCLEOTIDE SEQUENCE [LARGE SCALE GENOMIC DNA]</scope>
    <source>
        <strain evidence="3">CGMCC 1.9108</strain>
    </source>
</reference>
<dbReference type="AlphaFoldDB" id="A0A1G6VLR4"/>
<evidence type="ECO:0000313" key="2">
    <source>
        <dbReference type="EMBL" id="SDD54498.1"/>
    </source>
</evidence>
<dbReference type="Proteomes" id="UP000199628">
    <property type="component" value="Unassembled WGS sequence"/>
</dbReference>
<gene>
    <name evidence="2" type="ORF">SAMN04488239_10897</name>
</gene>
<dbReference type="EMBL" id="FMZV01000008">
    <property type="protein sequence ID" value="SDD54498.1"/>
    <property type="molecule type" value="Genomic_DNA"/>
</dbReference>
<proteinExistence type="predicted"/>
<dbReference type="STRING" id="639004.SAMN04488239_10897"/>
<dbReference type="InterPro" id="IPR025668">
    <property type="entry name" value="Tnp_DDE_dom"/>
</dbReference>
<evidence type="ECO:0000259" key="1">
    <source>
        <dbReference type="Pfam" id="PF13737"/>
    </source>
</evidence>